<dbReference type="Pfam" id="PF02627">
    <property type="entry name" value="CMD"/>
    <property type="match status" value="1"/>
</dbReference>
<evidence type="ECO:0000259" key="1">
    <source>
        <dbReference type="Pfam" id="PF02627"/>
    </source>
</evidence>
<dbReference type="GO" id="GO:0051920">
    <property type="term" value="F:peroxiredoxin activity"/>
    <property type="evidence" value="ECO:0007669"/>
    <property type="project" value="InterPro"/>
</dbReference>
<organism evidence="2 3">
    <name type="scientific">Duganella callida</name>
    <dbReference type="NCBI Taxonomy" id="2561932"/>
    <lineage>
        <taxon>Bacteria</taxon>
        <taxon>Pseudomonadati</taxon>
        <taxon>Pseudomonadota</taxon>
        <taxon>Betaproteobacteria</taxon>
        <taxon>Burkholderiales</taxon>
        <taxon>Oxalobacteraceae</taxon>
        <taxon>Telluria group</taxon>
        <taxon>Duganella</taxon>
    </lineage>
</organism>
<name>A0A4Y9SJ91_9BURK</name>
<dbReference type="PANTHER" id="PTHR35446">
    <property type="entry name" value="SI:CH211-175M2.5"/>
    <property type="match status" value="1"/>
</dbReference>
<dbReference type="InterPro" id="IPR004675">
    <property type="entry name" value="AhpD_core"/>
</dbReference>
<evidence type="ECO:0000313" key="3">
    <source>
        <dbReference type="Proteomes" id="UP000297729"/>
    </source>
</evidence>
<dbReference type="InterPro" id="IPR003779">
    <property type="entry name" value="CMD-like"/>
</dbReference>
<dbReference type="NCBIfam" id="TIGR00778">
    <property type="entry name" value="ahpD_dom"/>
    <property type="match status" value="1"/>
</dbReference>
<dbReference type="AlphaFoldDB" id="A0A4Y9SJ91"/>
<evidence type="ECO:0000313" key="2">
    <source>
        <dbReference type="EMBL" id="TFW22284.1"/>
    </source>
</evidence>
<reference evidence="2 3" key="1">
    <citation type="submission" date="2019-03" db="EMBL/GenBank/DDBJ databases">
        <title>Draft Genome Sequence of Duganella callidus sp. nov., a Novel Duganella Species Isolated from Cultivated Soil.</title>
        <authorList>
            <person name="Raths R."/>
            <person name="Peta V."/>
            <person name="Bucking H."/>
        </authorList>
    </citation>
    <scope>NUCLEOTIDE SEQUENCE [LARGE SCALE GENOMIC DNA]</scope>
    <source>
        <strain evidence="2 3">DN04</strain>
    </source>
</reference>
<dbReference type="Gene3D" id="1.20.1290.10">
    <property type="entry name" value="AhpD-like"/>
    <property type="match status" value="1"/>
</dbReference>
<dbReference type="OrthoDB" id="3667834at2"/>
<sequence>MSRLFNQPVSQATGQAAQLFTAIKGAIGKVPNAYAAIGNNSPLALEAALNLDAALKKSSISGKEIEVIKLAVSQDAQCDYCLAAHTLMGGMAGLSADAIKNVRHGNPTGDARTDALATFVHTVVTTSGDVPAEVVQAVKDAGYTDAQIVDTLLAIASITFTNLFNRVNVTDIDFPRAA</sequence>
<keyword evidence="3" id="KW-1185">Reference proteome</keyword>
<protein>
    <submittedName>
        <fullName evidence="2">Carboxymuconolactone decarboxylase family protein</fullName>
    </submittedName>
</protein>
<dbReference type="Proteomes" id="UP000297729">
    <property type="component" value="Unassembled WGS sequence"/>
</dbReference>
<dbReference type="EMBL" id="SPVG01000124">
    <property type="protein sequence ID" value="TFW22284.1"/>
    <property type="molecule type" value="Genomic_DNA"/>
</dbReference>
<accession>A0A4Y9SJ91</accession>
<proteinExistence type="predicted"/>
<dbReference type="PANTHER" id="PTHR35446:SF3">
    <property type="entry name" value="CMD DOMAIN-CONTAINING PROTEIN"/>
    <property type="match status" value="1"/>
</dbReference>
<feature type="domain" description="Carboxymuconolactone decarboxylase-like" evidence="1">
    <location>
        <begin position="43"/>
        <end position="102"/>
    </location>
</feature>
<comment type="caution">
    <text evidence="2">The sequence shown here is derived from an EMBL/GenBank/DDBJ whole genome shotgun (WGS) entry which is preliminary data.</text>
</comment>
<dbReference type="SUPFAM" id="SSF69118">
    <property type="entry name" value="AhpD-like"/>
    <property type="match status" value="1"/>
</dbReference>
<dbReference type="RefSeq" id="WP_135201865.1">
    <property type="nucleotide sequence ID" value="NZ_SPVG01000124.1"/>
</dbReference>
<gene>
    <name evidence="2" type="ORF">E4L98_12395</name>
</gene>
<dbReference type="InterPro" id="IPR029032">
    <property type="entry name" value="AhpD-like"/>
</dbReference>